<name>A0A2G9QHB0_AQUCT</name>
<organism evidence="2 3">
    <name type="scientific">Aquarana catesbeiana</name>
    <name type="common">American bullfrog</name>
    <name type="synonym">Rana catesbeiana</name>
    <dbReference type="NCBI Taxonomy" id="8400"/>
    <lineage>
        <taxon>Eukaryota</taxon>
        <taxon>Metazoa</taxon>
        <taxon>Chordata</taxon>
        <taxon>Craniata</taxon>
        <taxon>Vertebrata</taxon>
        <taxon>Euteleostomi</taxon>
        <taxon>Amphibia</taxon>
        <taxon>Batrachia</taxon>
        <taxon>Anura</taxon>
        <taxon>Neobatrachia</taxon>
        <taxon>Ranoidea</taxon>
        <taxon>Ranidae</taxon>
        <taxon>Aquarana</taxon>
    </lineage>
</organism>
<sequence>MGNREINADTSHASDLTLSSLHSDSPRENIHLPRIPSSWMMLMRRSLLRKKGLTL</sequence>
<evidence type="ECO:0000313" key="2">
    <source>
        <dbReference type="EMBL" id="PIO14970.1"/>
    </source>
</evidence>
<reference evidence="3" key="1">
    <citation type="journal article" date="2017" name="Nat. Commun.">
        <title>The North American bullfrog draft genome provides insight into hormonal regulation of long noncoding RNA.</title>
        <authorList>
            <person name="Hammond S.A."/>
            <person name="Warren R.L."/>
            <person name="Vandervalk B.P."/>
            <person name="Kucuk E."/>
            <person name="Khan H."/>
            <person name="Gibb E.A."/>
            <person name="Pandoh P."/>
            <person name="Kirk H."/>
            <person name="Zhao Y."/>
            <person name="Jones M."/>
            <person name="Mungall A.J."/>
            <person name="Coope R."/>
            <person name="Pleasance S."/>
            <person name="Moore R.A."/>
            <person name="Holt R.A."/>
            <person name="Round J.M."/>
            <person name="Ohora S."/>
            <person name="Walle B.V."/>
            <person name="Veldhoen N."/>
            <person name="Helbing C.C."/>
            <person name="Birol I."/>
        </authorList>
    </citation>
    <scope>NUCLEOTIDE SEQUENCE [LARGE SCALE GENOMIC DNA]</scope>
</reference>
<gene>
    <name evidence="2" type="ORF">AB205_0040560</name>
</gene>
<dbReference type="AlphaFoldDB" id="A0A2G9QHB0"/>
<feature type="compositionally biased region" description="Low complexity" evidence="1">
    <location>
        <begin position="9"/>
        <end position="23"/>
    </location>
</feature>
<protein>
    <submittedName>
        <fullName evidence="2">Uncharacterized protein</fullName>
    </submittedName>
</protein>
<evidence type="ECO:0000256" key="1">
    <source>
        <dbReference type="SAM" id="MobiDB-lite"/>
    </source>
</evidence>
<proteinExistence type="predicted"/>
<accession>A0A2G9QHB0</accession>
<dbReference type="EMBL" id="KV985698">
    <property type="protein sequence ID" value="PIO14970.1"/>
    <property type="molecule type" value="Genomic_DNA"/>
</dbReference>
<keyword evidence="3" id="KW-1185">Reference proteome</keyword>
<dbReference type="Proteomes" id="UP000228934">
    <property type="component" value="Unassembled WGS sequence"/>
</dbReference>
<feature type="region of interest" description="Disordered" evidence="1">
    <location>
        <begin position="1"/>
        <end position="29"/>
    </location>
</feature>
<evidence type="ECO:0000313" key="3">
    <source>
        <dbReference type="Proteomes" id="UP000228934"/>
    </source>
</evidence>